<protein>
    <recommendedName>
        <fullName evidence="6">Desulfoferrodoxin ferrous iron-binding domain-containing protein</fullName>
    </recommendedName>
</protein>
<evidence type="ECO:0000313" key="8">
    <source>
        <dbReference type="Proteomes" id="UP001206983"/>
    </source>
</evidence>
<dbReference type="Pfam" id="PF01880">
    <property type="entry name" value="Desulfoferrodox"/>
    <property type="match status" value="1"/>
</dbReference>
<dbReference type="AlphaFoldDB" id="A0AAE3KYK9"/>
<dbReference type="GO" id="GO:0016491">
    <property type="term" value="F:oxidoreductase activity"/>
    <property type="evidence" value="ECO:0007669"/>
    <property type="project" value="InterPro"/>
</dbReference>
<dbReference type="InterPro" id="IPR051233">
    <property type="entry name" value="Desulfoferrodoxin_SOR"/>
</dbReference>
<dbReference type="EMBL" id="JTEO01000013">
    <property type="protein sequence ID" value="MCQ6963891.1"/>
    <property type="molecule type" value="Genomic_DNA"/>
</dbReference>
<dbReference type="InterPro" id="IPR036073">
    <property type="entry name" value="Desulfoferrodoxin_Fe-bd_dom_sf"/>
</dbReference>
<keyword evidence="2" id="KW-0813">Transport</keyword>
<organism evidence="7 8">
    <name type="scientific">Methanolobus chelungpuianus</name>
    <dbReference type="NCBI Taxonomy" id="502115"/>
    <lineage>
        <taxon>Archaea</taxon>
        <taxon>Methanobacteriati</taxon>
        <taxon>Methanobacteriota</taxon>
        <taxon>Stenosarchaea group</taxon>
        <taxon>Methanomicrobia</taxon>
        <taxon>Methanosarcinales</taxon>
        <taxon>Methanosarcinaceae</taxon>
        <taxon>Methanolobus</taxon>
    </lineage>
</organism>
<keyword evidence="5" id="KW-0408">Iron</keyword>
<dbReference type="RefSeq" id="WP_256623814.1">
    <property type="nucleotide sequence ID" value="NZ_JTEO01000013.1"/>
</dbReference>
<keyword evidence="8" id="KW-1185">Reference proteome</keyword>
<dbReference type="InterPro" id="IPR002742">
    <property type="entry name" value="Desulfoferrodoxin_Fe-bd_dom"/>
</dbReference>
<feature type="domain" description="Desulfoferrodoxin ferrous iron-binding" evidence="6">
    <location>
        <begin position="16"/>
        <end position="107"/>
    </location>
</feature>
<evidence type="ECO:0000313" key="7">
    <source>
        <dbReference type="EMBL" id="MCQ6963891.1"/>
    </source>
</evidence>
<evidence type="ECO:0000256" key="1">
    <source>
        <dbReference type="ARBA" id="ARBA00005941"/>
    </source>
</evidence>
<dbReference type="SUPFAM" id="SSF49367">
    <property type="entry name" value="Superoxide reductase-like"/>
    <property type="match status" value="1"/>
</dbReference>
<dbReference type="PANTHER" id="PTHR36541">
    <property type="entry name" value="SUPEROXIDE REDUCTASE-RELATED"/>
    <property type="match status" value="1"/>
</dbReference>
<reference evidence="7 8" key="1">
    <citation type="journal article" date="2011" name="Appl. Environ. Microbiol.">
        <title>Methanogenic archaea isolated from Taiwan's Chelungpu fault.</title>
        <authorList>
            <person name="Wu S.Y."/>
            <person name="Lai M.C."/>
        </authorList>
    </citation>
    <scope>NUCLEOTIDE SEQUENCE [LARGE SCALE GENOMIC DNA]</scope>
    <source>
        <strain evidence="7 8">St545Mb</strain>
    </source>
</reference>
<name>A0AAE3KYK9_9EURY</name>
<dbReference type="PANTHER" id="PTHR36541:SF1">
    <property type="entry name" value="SUPEROXIDE REDUCTASE-RELATED"/>
    <property type="match status" value="1"/>
</dbReference>
<comment type="similarity">
    <text evidence="1">Belongs to the desulfoferrodoxin family.</text>
</comment>
<comment type="caution">
    <text evidence="7">The sequence shown here is derived from an EMBL/GenBank/DDBJ whole genome shotgun (WGS) entry which is preliminary data.</text>
</comment>
<evidence type="ECO:0000259" key="6">
    <source>
        <dbReference type="Pfam" id="PF01880"/>
    </source>
</evidence>
<proteinExistence type="inferred from homology"/>
<dbReference type="Proteomes" id="UP001206983">
    <property type="component" value="Unassembled WGS sequence"/>
</dbReference>
<dbReference type="Gene3D" id="2.60.40.730">
    <property type="entry name" value="SOR catalytic domain"/>
    <property type="match status" value="1"/>
</dbReference>
<keyword evidence="4" id="KW-0249">Electron transport</keyword>
<evidence type="ECO:0000256" key="3">
    <source>
        <dbReference type="ARBA" id="ARBA00022723"/>
    </source>
</evidence>
<evidence type="ECO:0000256" key="4">
    <source>
        <dbReference type="ARBA" id="ARBA00022982"/>
    </source>
</evidence>
<dbReference type="GO" id="GO:0005506">
    <property type="term" value="F:iron ion binding"/>
    <property type="evidence" value="ECO:0007669"/>
    <property type="project" value="InterPro"/>
</dbReference>
<gene>
    <name evidence="7" type="ORF">PV02_12620</name>
</gene>
<keyword evidence="3" id="KW-0479">Metal-binding</keyword>
<sequence length="159" mass="17115">MALNANQQIKDYGNLTDPEKKHAPVIVAPDEAMAGNPFEVRVIVGNVPHVMDESHYISQVELYLDEEPVGKVQLKPTQGAAEVVFVVTGTEDMVAAREIRNCTVHGFGLCGACGTRSAIVKLTAVATCNVHGSWEDSKGIEIISANVRSGRKCTWGPQL</sequence>
<accession>A0AAE3KYK9</accession>
<evidence type="ECO:0000256" key="5">
    <source>
        <dbReference type="ARBA" id="ARBA00023004"/>
    </source>
</evidence>
<evidence type="ECO:0000256" key="2">
    <source>
        <dbReference type="ARBA" id="ARBA00022448"/>
    </source>
</evidence>